<evidence type="ECO:0000313" key="20">
    <source>
        <dbReference type="Proteomes" id="UP000053424"/>
    </source>
</evidence>
<sequence>MDLNARDDEAGLPGNPRAQRPRSSLPSLLLICFMLFMLTSHNGDEFLARHQYQDTLQSLGYQLSNYTSWMNGTESNFTMPETDVTLAPLTDAFNIKGRFLDPTLDSYHSNITGFIHGDAEFTNITSSSLALNETIIWRHEAMNFMATANMTNMTEKLGSWNWNSSTKVALSVVEKKPQPSRQLPEIPIALVHGRIELTDSSDENLRLDFEAIHFISQGSIFGFAEPSGRLIDIRLLPSIVPEFLKNDTTKIIEPELQARINKLKNLIDDGVIDAESSGNDETPKTRCPFTFFGQIHPAAIPEHLMQELESELQNPTGIWTIPTPKLTISGLLLSKECGILYEVKNTEGLRSRTFFRKVTTYAGLTAISYLTILILFSRQSERSRTPSGISRVSRWTFLVQSTMDSVSFAGHITFAILAEGRPSLSLIAPAFLACLVFIHEAQFAALILQIQGPEDYVSPPPNAPPPVTPTPSTPSPQPLLPLHSPAPNQTTSPPINPTTATNQAANTNPPITFFSFFIHHVRTDPQARLWLLFVIFLTFVVRVILSPTLSMLFVFVTYSSIWLPQIVRSVRRGRGSGFSKGYVFGTTICRLFNCLYFLACPKNVLEVEPRPWVWALAAFVILQACLVILQDILGTTFFLPARFAHAKAYDYHPPMPLPDTESPEKSLGDCAICMDAILVDPSMQHSKSFDTREDWDETGTSSSLRAGMSVGSMFNAMQKGVGATSARKNYSLAPCSHLFHTECLEKWLGIKNICPQCRRPLPPL</sequence>
<evidence type="ECO:0000256" key="8">
    <source>
        <dbReference type="ARBA" id="ARBA00022729"/>
    </source>
</evidence>
<feature type="region of interest" description="Disordered" evidence="15">
    <location>
        <begin position="458"/>
        <end position="504"/>
    </location>
</feature>
<dbReference type="EMBL" id="KN831773">
    <property type="protein sequence ID" value="KIM44520.1"/>
    <property type="molecule type" value="Genomic_DNA"/>
</dbReference>
<dbReference type="AlphaFoldDB" id="A0A0C3C6L4"/>
<gene>
    <name evidence="19" type="ORF">M413DRAFT_442488</name>
</gene>
<reference evidence="19 20" key="1">
    <citation type="submission" date="2014-04" db="EMBL/GenBank/DDBJ databases">
        <authorList>
            <consortium name="DOE Joint Genome Institute"/>
            <person name="Kuo A."/>
            <person name="Gay G."/>
            <person name="Dore J."/>
            <person name="Kohler A."/>
            <person name="Nagy L.G."/>
            <person name="Floudas D."/>
            <person name="Copeland A."/>
            <person name="Barry K.W."/>
            <person name="Cichocki N."/>
            <person name="Veneault-Fourrey C."/>
            <person name="LaButti K."/>
            <person name="Lindquist E.A."/>
            <person name="Lipzen A."/>
            <person name="Lundell T."/>
            <person name="Morin E."/>
            <person name="Murat C."/>
            <person name="Sun H."/>
            <person name="Tunlid A."/>
            <person name="Henrissat B."/>
            <person name="Grigoriev I.V."/>
            <person name="Hibbett D.S."/>
            <person name="Martin F."/>
            <person name="Nordberg H.P."/>
            <person name="Cantor M.N."/>
            <person name="Hua S.X."/>
        </authorList>
    </citation>
    <scope>NUCLEOTIDE SEQUENCE [LARGE SCALE GENOMIC DNA]</scope>
    <source>
        <strain evidence="20">h7</strain>
    </source>
</reference>
<evidence type="ECO:0000259" key="18">
    <source>
        <dbReference type="PROSITE" id="PS50089"/>
    </source>
</evidence>
<evidence type="ECO:0000256" key="11">
    <source>
        <dbReference type="ARBA" id="ARBA00022833"/>
    </source>
</evidence>
<reference evidence="20" key="2">
    <citation type="submission" date="2015-01" db="EMBL/GenBank/DDBJ databases">
        <title>Evolutionary Origins and Diversification of the Mycorrhizal Mutualists.</title>
        <authorList>
            <consortium name="DOE Joint Genome Institute"/>
            <consortium name="Mycorrhizal Genomics Consortium"/>
            <person name="Kohler A."/>
            <person name="Kuo A."/>
            <person name="Nagy L.G."/>
            <person name="Floudas D."/>
            <person name="Copeland A."/>
            <person name="Barry K.W."/>
            <person name="Cichocki N."/>
            <person name="Veneault-Fourrey C."/>
            <person name="LaButti K."/>
            <person name="Lindquist E.A."/>
            <person name="Lipzen A."/>
            <person name="Lundell T."/>
            <person name="Morin E."/>
            <person name="Murat C."/>
            <person name="Riley R."/>
            <person name="Ohm R."/>
            <person name="Sun H."/>
            <person name="Tunlid A."/>
            <person name="Henrissat B."/>
            <person name="Grigoriev I.V."/>
            <person name="Hibbett D.S."/>
            <person name="Martin F."/>
        </authorList>
    </citation>
    <scope>NUCLEOTIDE SEQUENCE [LARGE SCALE GENOMIC DNA]</scope>
    <source>
        <strain evidence="20">h7</strain>
    </source>
</reference>
<feature type="transmembrane region" description="Helical" evidence="16">
    <location>
        <begin position="582"/>
        <end position="599"/>
    </location>
</feature>
<evidence type="ECO:0000256" key="2">
    <source>
        <dbReference type="ARBA" id="ARBA00004127"/>
    </source>
</evidence>
<evidence type="ECO:0000256" key="10">
    <source>
        <dbReference type="ARBA" id="ARBA00022786"/>
    </source>
</evidence>
<feature type="region of interest" description="Disordered" evidence="15">
    <location>
        <begin position="1"/>
        <end position="22"/>
    </location>
</feature>
<evidence type="ECO:0000256" key="14">
    <source>
        <dbReference type="PROSITE-ProRule" id="PRU00175"/>
    </source>
</evidence>
<dbReference type="Proteomes" id="UP000053424">
    <property type="component" value="Unassembled WGS sequence"/>
</dbReference>
<keyword evidence="10" id="KW-0833">Ubl conjugation pathway</keyword>
<keyword evidence="8 17" id="KW-0732">Signal</keyword>
<keyword evidence="7" id="KW-0479">Metal-binding</keyword>
<dbReference type="GO" id="GO:0043161">
    <property type="term" value="P:proteasome-mediated ubiquitin-dependent protein catabolic process"/>
    <property type="evidence" value="ECO:0007669"/>
    <property type="project" value="TreeGrafter"/>
</dbReference>
<dbReference type="HOGENOM" id="CLU_014026_0_0_1"/>
<feature type="transmembrane region" description="Helical" evidence="16">
    <location>
        <begin position="358"/>
        <end position="376"/>
    </location>
</feature>
<dbReference type="GO" id="GO:0061630">
    <property type="term" value="F:ubiquitin protein ligase activity"/>
    <property type="evidence" value="ECO:0007669"/>
    <property type="project" value="UniProtKB-EC"/>
</dbReference>
<dbReference type="GO" id="GO:0008270">
    <property type="term" value="F:zinc ion binding"/>
    <property type="evidence" value="ECO:0007669"/>
    <property type="project" value="UniProtKB-KW"/>
</dbReference>
<dbReference type="InterPro" id="IPR050731">
    <property type="entry name" value="HRD1_E3_ubiq-ligases"/>
</dbReference>
<organism evidence="19 20">
    <name type="scientific">Hebeloma cylindrosporum</name>
    <dbReference type="NCBI Taxonomy" id="76867"/>
    <lineage>
        <taxon>Eukaryota</taxon>
        <taxon>Fungi</taxon>
        <taxon>Dikarya</taxon>
        <taxon>Basidiomycota</taxon>
        <taxon>Agaricomycotina</taxon>
        <taxon>Agaricomycetes</taxon>
        <taxon>Agaricomycetidae</taxon>
        <taxon>Agaricales</taxon>
        <taxon>Agaricineae</taxon>
        <taxon>Hymenogastraceae</taxon>
        <taxon>Hebeloma</taxon>
    </lineage>
</organism>
<dbReference type="PROSITE" id="PS50089">
    <property type="entry name" value="ZF_RING_2"/>
    <property type="match status" value="1"/>
</dbReference>
<keyword evidence="12 16" id="KW-1133">Transmembrane helix</keyword>
<keyword evidence="6 16" id="KW-0812">Transmembrane</keyword>
<feature type="transmembrane region" description="Helical" evidence="16">
    <location>
        <begin position="611"/>
        <end position="629"/>
    </location>
</feature>
<feature type="compositionally biased region" description="Pro residues" evidence="15">
    <location>
        <begin position="458"/>
        <end position="479"/>
    </location>
</feature>
<name>A0A0C3C6L4_HEBCY</name>
<comment type="pathway">
    <text evidence="3">Protein modification; protein ubiquitination.</text>
</comment>
<feature type="signal peptide" evidence="17">
    <location>
        <begin position="1"/>
        <end position="43"/>
    </location>
</feature>
<dbReference type="EC" id="2.3.2.27" evidence="4"/>
<dbReference type="PANTHER" id="PTHR22763:SF162">
    <property type="entry name" value="TRANSMEMBRANE E3 UBIQUITIN-PROTEIN LIGASE 1"/>
    <property type="match status" value="1"/>
</dbReference>
<dbReference type="PANTHER" id="PTHR22763">
    <property type="entry name" value="RING ZINC FINGER PROTEIN"/>
    <property type="match status" value="1"/>
</dbReference>
<evidence type="ECO:0000256" key="16">
    <source>
        <dbReference type="SAM" id="Phobius"/>
    </source>
</evidence>
<dbReference type="SMART" id="SM00184">
    <property type="entry name" value="RING"/>
    <property type="match status" value="1"/>
</dbReference>
<evidence type="ECO:0000256" key="15">
    <source>
        <dbReference type="SAM" id="MobiDB-lite"/>
    </source>
</evidence>
<feature type="domain" description="RING-type" evidence="18">
    <location>
        <begin position="670"/>
        <end position="758"/>
    </location>
</feature>
<keyword evidence="20" id="KW-1185">Reference proteome</keyword>
<proteinExistence type="predicted"/>
<keyword evidence="9 14" id="KW-0863">Zinc-finger</keyword>
<dbReference type="Pfam" id="PF13639">
    <property type="entry name" value="zf-RING_2"/>
    <property type="match status" value="1"/>
</dbReference>
<evidence type="ECO:0000256" key="1">
    <source>
        <dbReference type="ARBA" id="ARBA00000900"/>
    </source>
</evidence>
<keyword evidence="13 16" id="KW-0472">Membrane</keyword>
<dbReference type="SUPFAM" id="SSF57850">
    <property type="entry name" value="RING/U-box"/>
    <property type="match status" value="1"/>
</dbReference>
<evidence type="ECO:0000256" key="13">
    <source>
        <dbReference type="ARBA" id="ARBA00023136"/>
    </source>
</evidence>
<evidence type="ECO:0000256" key="17">
    <source>
        <dbReference type="SAM" id="SignalP"/>
    </source>
</evidence>
<comment type="subcellular location">
    <subcellularLocation>
        <location evidence="2">Endomembrane system</location>
        <topology evidence="2">Multi-pass membrane protein</topology>
    </subcellularLocation>
</comment>
<dbReference type="Pfam" id="PF11145">
    <property type="entry name" value="DUF2921"/>
    <property type="match status" value="1"/>
</dbReference>
<accession>A0A0C3C6L4</accession>
<dbReference type="InterPro" id="IPR021319">
    <property type="entry name" value="DUF2921"/>
</dbReference>
<keyword evidence="11" id="KW-0862">Zinc</keyword>
<dbReference type="GO" id="GO:0012505">
    <property type="term" value="C:endomembrane system"/>
    <property type="evidence" value="ECO:0007669"/>
    <property type="project" value="UniProtKB-SubCell"/>
</dbReference>
<dbReference type="Gene3D" id="3.30.40.10">
    <property type="entry name" value="Zinc/RING finger domain, C3HC4 (zinc finger)"/>
    <property type="match status" value="1"/>
</dbReference>
<comment type="catalytic activity">
    <reaction evidence="1">
        <text>S-ubiquitinyl-[E2 ubiquitin-conjugating enzyme]-L-cysteine + [acceptor protein]-L-lysine = [E2 ubiquitin-conjugating enzyme]-L-cysteine + N(6)-ubiquitinyl-[acceptor protein]-L-lysine.</text>
        <dbReference type="EC" id="2.3.2.27"/>
    </reaction>
</comment>
<evidence type="ECO:0000256" key="3">
    <source>
        <dbReference type="ARBA" id="ARBA00004906"/>
    </source>
</evidence>
<dbReference type="OrthoDB" id="9984778at2759"/>
<keyword evidence="5" id="KW-0808">Transferase</keyword>
<evidence type="ECO:0000256" key="9">
    <source>
        <dbReference type="ARBA" id="ARBA00022771"/>
    </source>
</evidence>
<dbReference type="InterPro" id="IPR001841">
    <property type="entry name" value="Znf_RING"/>
</dbReference>
<dbReference type="InterPro" id="IPR013083">
    <property type="entry name" value="Znf_RING/FYVE/PHD"/>
</dbReference>
<evidence type="ECO:0000256" key="12">
    <source>
        <dbReference type="ARBA" id="ARBA00022989"/>
    </source>
</evidence>
<protein>
    <recommendedName>
        <fullName evidence="4">RING-type E3 ubiquitin transferase</fullName>
        <ecNumber evidence="4">2.3.2.27</ecNumber>
    </recommendedName>
</protein>
<dbReference type="STRING" id="686832.A0A0C3C6L4"/>
<evidence type="ECO:0000256" key="6">
    <source>
        <dbReference type="ARBA" id="ARBA00022692"/>
    </source>
</evidence>
<evidence type="ECO:0000256" key="7">
    <source>
        <dbReference type="ARBA" id="ARBA00022723"/>
    </source>
</evidence>
<evidence type="ECO:0000256" key="4">
    <source>
        <dbReference type="ARBA" id="ARBA00012483"/>
    </source>
</evidence>
<feature type="chain" id="PRO_5002162457" description="RING-type E3 ubiquitin transferase" evidence="17">
    <location>
        <begin position="44"/>
        <end position="764"/>
    </location>
</feature>
<feature type="transmembrane region" description="Helical" evidence="16">
    <location>
        <begin position="527"/>
        <end position="545"/>
    </location>
</feature>
<evidence type="ECO:0000313" key="19">
    <source>
        <dbReference type="EMBL" id="KIM44520.1"/>
    </source>
</evidence>
<evidence type="ECO:0000256" key="5">
    <source>
        <dbReference type="ARBA" id="ARBA00022679"/>
    </source>
</evidence>